<dbReference type="EMBL" id="PUJX01000032">
    <property type="protein sequence ID" value="TDB45313.1"/>
    <property type="molecule type" value="Genomic_DNA"/>
</dbReference>
<protein>
    <submittedName>
        <fullName evidence="1">Uncharacterized protein</fullName>
    </submittedName>
</protein>
<gene>
    <name evidence="1" type="ORF">C5468_21285</name>
</gene>
<dbReference type="RefSeq" id="WP_132347972.1">
    <property type="nucleotide sequence ID" value="NZ_CAWOLF010000032.1"/>
</dbReference>
<sequence>MLEIATVALIMNFIEVLKADIAIALPSGLLLMDREHEIDTMTTAYALLSATKSNTISDALLITTQNTLSSHESDDKENEHWFVEASEILREAGRLITRGPLPITLPLPAKL</sequence>
<evidence type="ECO:0000313" key="2">
    <source>
        <dbReference type="Proteomes" id="UP000295550"/>
    </source>
</evidence>
<accession>A0A4R4IWM2</accession>
<reference evidence="1 2" key="1">
    <citation type="journal article" date="2019" name="Int. J. Syst. Evol. Microbiol.">
        <title>Photorhabdus khanii subsp. guanajuatensis subsp. nov., isolated from Heterorhabditis atacamensis, and Photorhabdus luminescens subsp. mexicana subsp. nov., isolated from Heterorhabditis mexicana entomopathogenic nematodes.</title>
        <authorList>
            <person name="Machado R.A.R."/>
            <person name="Bruno P."/>
            <person name="Arce C.C.M."/>
            <person name="Liechti N."/>
            <person name="Kohler A."/>
            <person name="Bernal J."/>
            <person name="Bruggmann R."/>
            <person name="Turlings T.C.J."/>
        </authorList>
    </citation>
    <scope>NUCLEOTIDE SEQUENCE [LARGE SCALE GENOMIC DNA]</scope>
    <source>
        <strain evidence="1 2">MEX47-22</strain>
    </source>
</reference>
<organism evidence="1 2">
    <name type="scientific">Photorhabdus luminescens subsp. mexicana</name>
    <dbReference type="NCBI Taxonomy" id="2100167"/>
    <lineage>
        <taxon>Bacteria</taxon>
        <taxon>Pseudomonadati</taxon>
        <taxon>Pseudomonadota</taxon>
        <taxon>Gammaproteobacteria</taxon>
        <taxon>Enterobacterales</taxon>
        <taxon>Morganellaceae</taxon>
        <taxon>Photorhabdus</taxon>
    </lineage>
</organism>
<comment type="caution">
    <text evidence="1">The sequence shown here is derived from an EMBL/GenBank/DDBJ whole genome shotgun (WGS) entry which is preliminary data.</text>
</comment>
<name>A0A4R4IWM2_PHOLU</name>
<evidence type="ECO:0000313" key="1">
    <source>
        <dbReference type="EMBL" id="TDB45313.1"/>
    </source>
</evidence>
<dbReference type="AlphaFoldDB" id="A0A4R4IWM2"/>
<dbReference type="Proteomes" id="UP000295550">
    <property type="component" value="Unassembled WGS sequence"/>
</dbReference>
<proteinExistence type="predicted"/>